<evidence type="ECO:0000259" key="2">
    <source>
        <dbReference type="Pfam" id="PF04235"/>
    </source>
</evidence>
<feature type="transmembrane region" description="Helical" evidence="1">
    <location>
        <begin position="251"/>
        <end position="267"/>
    </location>
</feature>
<feature type="transmembrane region" description="Helical" evidence="1">
    <location>
        <begin position="319"/>
        <end position="338"/>
    </location>
</feature>
<keyword evidence="1" id="KW-0472">Membrane</keyword>
<accession>A0A7X0M8N8</accession>
<keyword evidence="1" id="KW-0812">Transmembrane</keyword>
<dbReference type="Pfam" id="PF04235">
    <property type="entry name" value="DUF418"/>
    <property type="match status" value="1"/>
</dbReference>
<sequence>MDSATRAGATTSSGVRRITDVDGLRGFAVLGILAVNMLDLADPGRMEGATAFTGPLDTAVRAFVIGAGQLTFLTLFAFLFGYSFTLQKAGAEAEHSSVVPRTLRRLVALIAIGAVHMVFLWRGDILMLWGLLGLVLLALSGLRPRAALITSLALTALAVLYTAYNVLTAEPAEPLGPEALAAGQAALDATRSGIGDYISLNLDSFSLEDLYFSPLQVPPMIAVFLLGLAAGKVRWLENEAVLDRWLPKVQLIGLVVGIPTAVALGYAEAQGGDFTTIPGLIGQIGVPFLIAGMAATLMRMSRAGNGILRTLAPAGAMSLTNYIMQSVLMCLIFTAYGFSLAGQISPLGLLGITMVICAAQVAYSTWWTRHYRYGPLEWLLRLATYGRPPSMRR</sequence>
<organism evidence="3 4">
    <name type="scientific">Sphaerisporangium rubeum</name>
    <dbReference type="NCBI Taxonomy" id="321317"/>
    <lineage>
        <taxon>Bacteria</taxon>
        <taxon>Bacillati</taxon>
        <taxon>Actinomycetota</taxon>
        <taxon>Actinomycetes</taxon>
        <taxon>Streptosporangiales</taxon>
        <taxon>Streptosporangiaceae</taxon>
        <taxon>Sphaerisporangium</taxon>
    </lineage>
</organism>
<dbReference type="EMBL" id="JACHIU010000001">
    <property type="protein sequence ID" value="MBB6475805.1"/>
    <property type="molecule type" value="Genomic_DNA"/>
</dbReference>
<feature type="transmembrane region" description="Helical" evidence="1">
    <location>
        <begin position="125"/>
        <end position="142"/>
    </location>
</feature>
<dbReference type="RefSeq" id="WP_184985405.1">
    <property type="nucleotide sequence ID" value="NZ_BAAALO010000019.1"/>
</dbReference>
<feature type="transmembrane region" description="Helical" evidence="1">
    <location>
        <begin position="210"/>
        <end position="230"/>
    </location>
</feature>
<dbReference type="AlphaFoldDB" id="A0A7X0M8N8"/>
<keyword evidence="1" id="KW-1133">Transmembrane helix</keyword>
<dbReference type="InterPro" id="IPR007349">
    <property type="entry name" value="DUF418"/>
</dbReference>
<feature type="transmembrane region" description="Helical" evidence="1">
    <location>
        <begin position="344"/>
        <end position="363"/>
    </location>
</feature>
<feature type="transmembrane region" description="Helical" evidence="1">
    <location>
        <begin position="279"/>
        <end position="298"/>
    </location>
</feature>
<name>A0A7X0M8N8_9ACTN</name>
<dbReference type="Proteomes" id="UP000555564">
    <property type="component" value="Unassembled WGS sequence"/>
</dbReference>
<proteinExistence type="predicted"/>
<feature type="domain" description="DUF418" evidence="2">
    <location>
        <begin position="231"/>
        <end position="386"/>
    </location>
</feature>
<reference evidence="3 4" key="1">
    <citation type="submission" date="2020-08" db="EMBL/GenBank/DDBJ databases">
        <title>Sequencing the genomes of 1000 actinobacteria strains.</title>
        <authorList>
            <person name="Klenk H.-P."/>
        </authorList>
    </citation>
    <scope>NUCLEOTIDE SEQUENCE [LARGE SCALE GENOMIC DNA]</scope>
    <source>
        <strain evidence="3 4">DSM 44936</strain>
    </source>
</reference>
<feature type="transmembrane region" description="Helical" evidence="1">
    <location>
        <begin position="58"/>
        <end position="82"/>
    </location>
</feature>
<evidence type="ECO:0000256" key="1">
    <source>
        <dbReference type="SAM" id="Phobius"/>
    </source>
</evidence>
<evidence type="ECO:0000313" key="3">
    <source>
        <dbReference type="EMBL" id="MBB6475805.1"/>
    </source>
</evidence>
<evidence type="ECO:0000313" key="4">
    <source>
        <dbReference type="Proteomes" id="UP000555564"/>
    </source>
</evidence>
<dbReference type="PANTHER" id="PTHR30590:SF2">
    <property type="entry name" value="INNER MEMBRANE PROTEIN"/>
    <property type="match status" value="1"/>
</dbReference>
<gene>
    <name evidence="3" type="ORF">BJ992_005236</name>
</gene>
<protein>
    <recommendedName>
        <fullName evidence="2">DUF418 domain-containing protein</fullName>
    </recommendedName>
</protein>
<feature type="transmembrane region" description="Helical" evidence="1">
    <location>
        <begin position="103"/>
        <end position="119"/>
    </location>
</feature>
<dbReference type="PANTHER" id="PTHR30590">
    <property type="entry name" value="INNER MEMBRANE PROTEIN"/>
    <property type="match status" value="1"/>
</dbReference>
<feature type="transmembrane region" description="Helical" evidence="1">
    <location>
        <begin position="149"/>
        <end position="167"/>
    </location>
</feature>
<comment type="caution">
    <text evidence="3">The sequence shown here is derived from an EMBL/GenBank/DDBJ whole genome shotgun (WGS) entry which is preliminary data.</text>
</comment>
<feature type="transmembrane region" description="Helical" evidence="1">
    <location>
        <begin position="21"/>
        <end position="38"/>
    </location>
</feature>
<keyword evidence="4" id="KW-1185">Reference proteome</keyword>
<dbReference type="InterPro" id="IPR052529">
    <property type="entry name" value="Bact_Transport_Assoc"/>
</dbReference>